<accession>A0A348AJD1</accession>
<dbReference type="RefSeq" id="WP_158618715.1">
    <property type="nucleotide sequence ID" value="NZ_AP018449.1"/>
</dbReference>
<dbReference type="InterPro" id="IPR036890">
    <property type="entry name" value="HATPase_C_sf"/>
</dbReference>
<name>A0A348AJD1_9FIRM</name>
<reference evidence="2 3" key="1">
    <citation type="journal article" date="2018" name="Int. J. Syst. Evol. Microbiol.">
        <title>Methylomusa anaerophila gen. nov., sp. nov., an anaerobic methanol-utilizing bacterium isolated from a microbial fuel cell.</title>
        <authorList>
            <person name="Amano N."/>
            <person name="Yamamuro A."/>
            <person name="Miyahara M."/>
            <person name="Kouzuma A."/>
            <person name="Abe T."/>
            <person name="Watanabe K."/>
        </authorList>
    </citation>
    <scope>NUCLEOTIDE SEQUENCE [LARGE SCALE GENOMIC DNA]</scope>
    <source>
        <strain evidence="2 3">MMFC1</strain>
    </source>
</reference>
<dbReference type="OrthoDB" id="9767435at2"/>
<gene>
    <name evidence="2" type="ORF">MAMMFC1_01850</name>
</gene>
<dbReference type="Gene3D" id="3.30.565.10">
    <property type="entry name" value="Histidine kinase-like ATPase, C-terminal domain"/>
    <property type="match status" value="1"/>
</dbReference>
<organism evidence="2 3">
    <name type="scientific">Methylomusa anaerophila</name>
    <dbReference type="NCBI Taxonomy" id="1930071"/>
    <lineage>
        <taxon>Bacteria</taxon>
        <taxon>Bacillati</taxon>
        <taxon>Bacillota</taxon>
        <taxon>Negativicutes</taxon>
        <taxon>Selenomonadales</taxon>
        <taxon>Sporomusaceae</taxon>
        <taxon>Methylomusa</taxon>
    </lineage>
</organism>
<dbReference type="EMBL" id="AP018449">
    <property type="protein sequence ID" value="BBB91179.1"/>
    <property type="molecule type" value="Genomic_DNA"/>
</dbReference>
<dbReference type="KEGG" id="mana:MAMMFC1_01850"/>
<dbReference type="AlphaFoldDB" id="A0A348AJD1"/>
<dbReference type="Proteomes" id="UP000276437">
    <property type="component" value="Chromosome"/>
</dbReference>
<dbReference type="SUPFAM" id="SSF55874">
    <property type="entry name" value="ATPase domain of HSP90 chaperone/DNA topoisomerase II/histidine kinase"/>
    <property type="match status" value="1"/>
</dbReference>
<protein>
    <recommendedName>
        <fullName evidence="1">Histidine kinase/HSP90-like ATPase domain-containing protein</fullName>
    </recommendedName>
</protein>
<sequence length="141" mass="15973">MGKENSSAYPVRFYTSCRSDNEWLRLKISEVLRRIFNGHSLFEVAVQEALNNALHFAKAKVSIKINLLCGRRVVVRIQHWGLGFSGNTVLNTIEKDFAIQIENRLMDESGRGLMIMKAGTHCACYNKDGKEVLLAVRLPAY</sequence>
<keyword evidence="3" id="KW-1185">Reference proteome</keyword>
<dbReference type="InterPro" id="IPR003594">
    <property type="entry name" value="HATPase_dom"/>
</dbReference>
<dbReference type="Pfam" id="PF13581">
    <property type="entry name" value="HATPase_c_2"/>
    <property type="match status" value="1"/>
</dbReference>
<evidence type="ECO:0000313" key="3">
    <source>
        <dbReference type="Proteomes" id="UP000276437"/>
    </source>
</evidence>
<proteinExistence type="predicted"/>
<feature type="domain" description="Histidine kinase/HSP90-like ATPase" evidence="1">
    <location>
        <begin position="43"/>
        <end position="134"/>
    </location>
</feature>
<evidence type="ECO:0000259" key="1">
    <source>
        <dbReference type="Pfam" id="PF13581"/>
    </source>
</evidence>
<evidence type="ECO:0000313" key="2">
    <source>
        <dbReference type="EMBL" id="BBB91179.1"/>
    </source>
</evidence>